<dbReference type="InterPro" id="IPR000719">
    <property type="entry name" value="Prot_kinase_dom"/>
</dbReference>
<proteinExistence type="predicted"/>
<dbReference type="OrthoDB" id="4062651at2759"/>
<feature type="domain" description="Protein kinase" evidence="1">
    <location>
        <begin position="1"/>
        <end position="235"/>
    </location>
</feature>
<evidence type="ECO:0000259" key="1">
    <source>
        <dbReference type="PROSITE" id="PS50011"/>
    </source>
</evidence>
<dbReference type="PROSITE" id="PS50011">
    <property type="entry name" value="PROTEIN_KINASE_DOM"/>
    <property type="match status" value="1"/>
</dbReference>
<evidence type="ECO:0000313" key="3">
    <source>
        <dbReference type="Proteomes" id="UP000800092"/>
    </source>
</evidence>
<evidence type="ECO:0000313" key="2">
    <source>
        <dbReference type="EMBL" id="KAF2233622.1"/>
    </source>
</evidence>
<keyword evidence="2" id="KW-0418">Kinase</keyword>
<dbReference type="GO" id="GO:0005524">
    <property type="term" value="F:ATP binding"/>
    <property type="evidence" value="ECO:0007669"/>
    <property type="project" value="InterPro"/>
</dbReference>
<dbReference type="InterPro" id="IPR011009">
    <property type="entry name" value="Kinase-like_dom_sf"/>
</dbReference>
<reference evidence="2" key="1">
    <citation type="journal article" date="2020" name="Stud. Mycol.">
        <title>101 Dothideomycetes genomes: a test case for predicting lifestyles and emergence of pathogens.</title>
        <authorList>
            <person name="Haridas S."/>
            <person name="Albert R."/>
            <person name="Binder M."/>
            <person name="Bloem J."/>
            <person name="Labutti K."/>
            <person name="Salamov A."/>
            <person name="Andreopoulos B."/>
            <person name="Baker S."/>
            <person name="Barry K."/>
            <person name="Bills G."/>
            <person name="Bluhm B."/>
            <person name="Cannon C."/>
            <person name="Castanera R."/>
            <person name="Culley D."/>
            <person name="Daum C."/>
            <person name="Ezra D."/>
            <person name="Gonzalez J."/>
            <person name="Henrissat B."/>
            <person name="Kuo A."/>
            <person name="Liang C."/>
            <person name="Lipzen A."/>
            <person name="Lutzoni F."/>
            <person name="Magnuson J."/>
            <person name="Mondo S."/>
            <person name="Nolan M."/>
            <person name="Ohm R."/>
            <person name="Pangilinan J."/>
            <person name="Park H.-J."/>
            <person name="Ramirez L."/>
            <person name="Alfaro M."/>
            <person name="Sun H."/>
            <person name="Tritt A."/>
            <person name="Yoshinaga Y."/>
            <person name="Zwiers L.-H."/>
            <person name="Turgeon B."/>
            <person name="Goodwin S."/>
            <person name="Spatafora J."/>
            <person name="Crous P."/>
            <person name="Grigoriev I."/>
        </authorList>
    </citation>
    <scope>NUCLEOTIDE SEQUENCE</scope>
    <source>
        <strain evidence="2">Tuck. ex Michener</strain>
    </source>
</reference>
<keyword evidence="2" id="KW-0808">Transferase</keyword>
<dbReference type="Gene3D" id="1.10.510.10">
    <property type="entry name" value="Transferase(Phosphotransferase) domain 1"/>
    <property type="match status" value="1"/>
</dbReference>
<protein>
    <submittedName>
        <fullName evidence="2">Kinase-like protein</fullName>
    </submittedName>
</protein>
<accession>A0A6A6H6I0</accession>
<name>A0A6A6H6I0_VIRVR</name>
<keyword evidence="3" id="KW-1185">Reference proteome</keyword>
<dbReference type="EMBL" id="ML991805">
    <property type="protein sequence ID" value="KAF2233622.1"/>
    <property type="molecule type" value="Genomic_DNA"/>
</dbReference>
<dbReference type="Proteomes" id="UP000800092">
    <property type="component" value="Unassembled WGS sequence"/>
</dbReference>
<dbReference type="AlphaFoldDB" id="A0A6A6H6I0"/>
<sequence length="241" mass="27788">MQQPGVCGMLHPFMERGSLDSEIKRANATGSRLTLTDKARWCYEMSSAVFHTHFVARTYHMDIKPANFLLNAENDVILIDWEQSGAPHYTLAPEADGTWDVRFLEVDPSHENAHNAPPARLIYKRYNGPPRENSVWSWPQWNVFPEWRERFPRALEAAETFSLGRTLWLLLEQVSQSEIENNRSVVVAWSKGEEDIPDDWKAIVYRCLEPDPNDRIGLAEVLNFWKDANKNYPTNSPQTSS</sequence>
<dbReference type="SUPFAM" id="SSF56112">
    <property type="entry name" value="Protein kinase-like (PK-like)"/>
    <property type="match status" value="1"/>
</dbReference>
<dbReference type="GO" id="GO:0004672">
    <property type="term" value="F:protein kinase activity"/>
    <property type="evidence" value="ECO:0007669"/>
    <property type="project" value="InterPro"/>
</dbReference>
<organism evidence="2 3">
    <name type="scientific">Viridothelium virens</name>
    <name type="common">Speckled blister lichen</name>
    <name type="synonym">Trypethelium virens</name>
    <dbReference type="NCBI Taxonomy" id="1048519"/>
    <lineage>
        <taxon>Eukaryota</taxon>
        <taxon>Fungi</taxon>
        <taxon>Dikarya</taxon>
        <taxon>Ascomycota</taxon>
        <taxon>Pezizomycotina</taxon>
        <taxon>Dothideomycetes</taxon>
        <taxon>Dothideomycetes incertae sedis</taxon>
        <taxon>Trypetheliales</taxon>
        <taxon>Trypetheliaceae</taxon>
        <taxon>Viridothelium</taxon>
    </lineage>
</organism>
<gene>
    <name evidence="2" type="ORF">EV356DRAFT_503431</name>
</gene>